<dbReference type="AlphaFoldDB" id="A0AA88DXV7"/>
<accession>A0AA88DXV7</accession>
<dbReference type="InterPro" id="IPR055414">
    <property type="entry name" value="LRR_R13L4/SHOC2-like"/>
</dbReference>
<feature type="domain" description="Disease resistance R13L4/SHOC-2-like LRR" evidence="7">
    <location>
        <begin position="397"/>
        <end position="720"/>
    </location>
</feature>
<dbReference type="InterPro" id="IPR038005">
    <property type="entry name" value="RX-like_CC"/>
</dbReference>
<evidence type="ECO:0000256" key="3">
    <source>
        <dbReference type="ARBA" id="ARBA00022821"/>
    </source>
</evidence>
<evidence type="ECO:0000259" key="7">
    <source>
        <dbReference type="Pfam" id="PF23598"/>
    </source>
</evidence>
<dbReference type="Pfam" id="PF23598">
    <property type="entry name" value="LRR_14"/>
    <property type="match status" value="1"/>
</dbReference>
<dbReference type="InterPro" id="IPR027417">
    <property type="entry name" value="P-loop_NTPase"/>
</dbReference>
<dbReference type="InterPro" id="IPR002182">
    <property type="entry name" value="NB-ARC"/>
</dbReference>
<evidence type="ECO:0000256" key="4">
    <source>
        <dbReference type="ARBA" id="ARBA00022840"/>
    </source>
</evidence>
<dbReference type="Proteomes" id="UP001187192">
    <property type="component" value="Unassembled WGS sequence"/>
</dbReference>
<evidence type="ECO:0000256" key="1">
    <source>
        <dbReference type="ARBA" id="ARBA00022737"/>
    </source>
</evidence>
<dbReference type="GO" id="GO:0006952">
    <property type="term" value="P:defense response"/>
    <property type="evidence" value="ECO:0007669"/>
    <property type="project" value="UniProtKB-KW"/>
</dbReference>
<dbReference type="EMBL" id="BTGU01000140">
    <property type="protein sequence ID" value="GMN63010.1"/>
    <property type="molecule type" value="Genomic_DNA"/>
</dbReference>
<dbReference type="Pfam" id="PF18052">
    <property type="entry name" value="Rx_N"/>
    <property type="match status" value="1"/>
</dbReference>
<dbReference type="SUPFAM" id="SSF52540">
    <property type="entry name" value="P-loop containing nucleoside triphosphate hydrolases"/>
    <property type="match status" value="1"/>
</dbReference>
<keyword evidence="3" id="KW-0611">Plant defense</keyword>
<dbReference type="GO" id="GO:0051707">
    <property type="term" value="P:response to other organism"/>
    <property type="evidence" value="ECO:0007669"/>
    <property type="project" value="UniProtKB-ARBA"/>
</dbReference>
<dbReference type="PRINTS" id="PR00364">
    <property type="entry name" value="DISEASERSIST"/>
</dbReference>
<dbReference type="Pfam" id="PF00931">
    <property type="entry name" value="NB-ARC"/>
    <property type="match status" value="1"/>
</dbReference>
<evidence type="ECO:0000256" key="2">
    <source>
        <dbReference type="ARBA" id="ARBA00022741"/>
    </source>
</evidence>
<dbReference type="InterPro" id="IPR041118">
    <property type="entry name" value="Rx_N"/>
</dbReference>
<sequence>MARTLVTGVINRLVQLLTEEEKLFKGVSGEVQRVKLDLEIIQTFLTDAEARSEIGGTRHDVKAWVKRVTELAVRIEIVMDEYVARSRYRNRGGFLNFLRKTGYVIKTLKSGPDIASEIQKIQASLQEIKSSSARFGFSPSLTEFERHEPLLGSQSVQEEEVFVGNDQENIVRSLVEGDSTLTVVSLVGMGGIGKTTLAKKVYDHGDVHRNFNCRAWINVSDRYSMRKLLLDMIEQICPAAEQNRTTEELIVSLRQYFQTKRYIVVFDDVWEEHFWRVMEKVFPDNEKSSRVIITTRNLSVAPISEETPKAYVHRVQFLPLDVAWELFSKVAFRHEFEGLCPPELEELSTQIVKRANETSFCDIQYGEKSWTEGKSSRLSIRGSTENISVILKDYNEVRSLFLFDISELSKNFVDTLFVRSKLLTIVDFDNVPLNYLPNAVGNLLYLKCLSLRNTKVKVLPKSMGKLENLQTLDIRNTLVEELPIVIYNLKKLRQLLASCLVEKNNLSSTHGVRIKEGIGRLENLEMLMTVEANERDADCMKELEKLGQLRWLGVSRLTKKMLGFLSTSIEKMKHLERLRLHSLESFDLQSISSPPPLLQNIILKGPLQMMPDWISNLQYLSVLGLSFSNLGDDPLKCLHGLPNVVFLSLYHAFHGEQLHFEEGGFQKLKVLVLRELHGLTTLKIDRGALPLLEELQVGPSQHLDEVPSDIQHLRNLRVLEVYDMQRDFVLGMLPDEGSDYRKVEHIPSVVFKYRVGGRRYAVYKLGESDLLDHLRGLGSSRYIRWDERRFSFSYSDDEDLATTSDVEWNDDHLSFFSDDIED</sequence>
<evidence type="ECO:0000313" key="9">
    <source>
        <dbReference type="Proteomes" id="UP001187192"/>
    </source>
</evidence>
<feature type="domain" description="Disease resistance N-terminal" evidence="6">
    <location>
        <begin position="6"/>
        <end position="90"/>
    </location>
</feature>
<keyword evidence="1" id="KW-0677">Repeat</keyword>
<dbReference type="Gene3D" id="3.40.50.300">
    <property type="entry name" value="P-loop containing nucleotide triphosphate hydrolases"/>
    <property type="match status" value="1"/>
</dbReference>
<protein>
    <submittedName>
        <fullName evidence="8">Uncharacterized protein</fullName>
    </submittedName>
</protein>
<gene>
    <name evidence="8" type="ORF">TIFTF001_032083</name>
</gene>
<dbReference type="PANTHER" id="PTHR36766">
    <property type="entry name" value="PLANT BROAD-SPECTRUM MILDEW RESISTANCE PROTEIN RPW8"/>
    <property type="match status" value="1"/>
</dbReference>
<dbReference type="FunFam" id="3.40.50.300:FF:001091">
    <property type="entry name" value="Probable disease resistance protein At1g61300"/>
    <property type="match status" value="1"/>
</dbReference>
<keyword evidence="9" id="KW-1185">Reference proteome</keyword>
<dbReference type="GO" id="GO:0005524">
    <property type="term" value="F:ATP binding"/>
    <property type="evidence" value="ECO:0007669"/>
    <property type="project" value="UniProtKB-KW"/>
</dbReference>
<feature type="domain" description="NB-ARC" evidence="5">
    <location>
        <begin position="167"/>
        <end position="335"/>
    </location>
</feature>
<comment type="caution">
    <text evidence="8">The sequence shown here is derived from an EMBL/GenBank/DDBJ whole genome shotgun (WGS) entry which is preliminary data.</text>
</comment>
<evidence type="ECO:0000313" key="8">
    <source>
        <dbReference type="EMBL" id="GMN63010.1"/>
    </source>
</evidence>
<keyword evidence="2" id="KW-0547">Nucleotide-binding</keyword>
<dbReference type="SUPFAM" id="SSF52058">
    <property type="entry name" value="L domain-like"/>
    <property type="match status" value="1"/>
</dbReference>
<dbReference type="InterPro" id="IPR032675">
    <property type="entry name" value="LRR_dom_sf"/>
</dbReference>
<evidence type="ECO:0000259" key="5">
    <source>
        <dbReference type="Pfam" id="PF00931"/>
    </source>
</evidence>
<dbReference type="Gene3D" id="1.20.5.4130">
    <property type="match status" value="1"/>
</dbReference>
<name>A0AA88DXV7_FICCA</name>
<dbReference type="Gene3D" id="3.80.10.10">
    <property type="entry name" value="Ribonuclease Inhibitor"/>
    <property type="match status" value="1"/>
</dbReference>
<dbReference type="CDD" id="cd14798">
    <property type="entry name" value="RX-CC_like"/>
    <property type="match status" value="1"/>
</dbReference>
<evidence type="ECO:0000259" key="6">
    <source>
        <dbReference type="Pfam" id="PF18052"/>
    </source>
</evidence>
<proteinExistence type="predicted"/>
<organism evidence="8 9">
    <name type="scientific">Ficus carica</name>
    <name type="common">Common fig</name>
    <dbReference type="NCBI Taxonomy" id="3494"/>
    <lineage>
        <taxon>Eukaryota</taxon>
        <taxon>Viridiplantae</taxon>
        <taxon>Streptophyta</taxon>
        <taxon>Embryophyta</taxon>
        <taxon>Tracheophyta</taxon>
        <taxon>Spermatophyta</taxon>
        <taxon>Magnoliopsida</taxon>
        <taxon>eudicotyledons</taxon>
        <taxon>Gunneridae</taxon>
        <taxon>Pentapetalae</taxon>
        <taxon>rosids</taxon>
        <taxon>fabids</taxon>
        <taxon>Rosales</taxon>
        <taxon>Moraceae</taxon>
        <taxon>Ficeae</taxon>
        <taxon>Ficus</taxon>
    </lineage>
</organism>
<keyword evidence="4" id="KW-0067">ATP-binding</keyword>
<dbReference type="GO" id="GO:0043531">
    <property type="term" value="F:ADP binding"/>
    <property type="evidence" value="ECO:0007669"/>
    <property type="project" value="InterPro"/>
</dbReference>
<reference evidence="8" key="1">
    <citation type="submission" date="2023-07" db="EMBL/GenBank/DDBJ databases">
        <title>draft genome sequence of fig (Ficus carica).</title>
        <authorList>
            <person name="Takahashi T."/>
            <person name="Nishimura K."/>
        </authorList>
    </citation>
    <scope>NUCLEOTIDE SEQUENCE</scope>
</reference>
<dbReference type="PANTHER" id="PTHR36766:SF70">
    <property type="entry name" value="DISEASE RESISTANCE PROTEIN RGA4"/>
    <property type="match status" value="1"/>
</dbReference>